<dbReference type="eggNOG" id="COG3118">
    <property type="taxonomic scope" value="Bacteria"/>
</dbReference>
<dbReference type="AlphaFoldDB" id="B1ZY86"/>
<dbReference type="HOGENOM" id="CLU_017657_0_0_0"/>
<dbReference type="PANTHER" id="PTHR16026">
    <property type="entry name" value="CARTILAGE ACIDIC PROTEIN 1"/>
    <property type="match status" value="1"/>
</dbReference>
<sequence>MGNIPMARHGRDARATTDQARRLGKPTFALTTMVAFAILTAPLVLAASAPWPQFTDVTESAGIAFKHGYGDLELNNIVEATGPGCCVFDYNNDGLMDVYFVNGRWHPDVSDNRGRSLKGKLANALYRNNGDGTFTDVTAAAGVAGRVDSYGMAASAADYDNDGHLDLYVCNYGSNLLYHNNGDGTFTDVTEKAGVLSPGWSLAAPWFDYDGDGRLDLFVVHYLDYDKGAFQRTGAYYKADNFPGPLSYPGLPDHLYRNNGDGTFTDVTEATGLWEPTGRGMGAVACDLDGDGDVDLYVTNDAMPNNLWINDGRGHFTDQGMETNTAFGEGGQGVSSMGPFVADVDRDGRLDILVPDMGYSSLMLQKQPRFFTDVTAQSGVAVLCGQYTGWGGLLNDYDNDGYADLFIANGDPHHTYVEEAVIARWDGQSKFVDMARVSGDFFNHKYVGRGAAFADFDNDGDLDIVMNVIGDLPRVLRNDGGNARHWLKLAPLRADTGLIALNATVTVKAGGLTMIQPVLATNGYLTASDPRPNFGLGDATAADSVEIRWPDGTRQKLTDVMADQILTVKHGTDDGAAHAEPSRPESAIPAPATVRK</sequence>
<dbReference type="Proteomes" id="UP000007013">
    <property type="component" value="Chromosome"/>
</dbReference>
<keyword evidence="5" id="KW-1185">Reference proteome</keyword>
<dbReference type="InterPro" id="IPR011519">
    <property type="entry name" value="UnbV_ASPIC"/>
</dbReference>
<evidence type="ECO:0000259" key="3">
    <source>
        <dbReference type="Pfam" id="PF07593"/>
    </source>
</evidence>
<evidence type="ECO:0000256" key="1">
    <source>
        <dbReference type="ARBA" id="ARBA00022729"/>
    </source>
</evidence>
<dbReference type="STRING" id="452637.Oter_2951"/>
<reference evidence="4 5" key="1">
    <citation type="journal article" date="2011" name="J. Bacteriol.">
        <title>Genome sequence of the verrucomicrobium Opitutus terrae PB90-1, an abundant inhabitant of rice paddy soil ecosystems.</title>
        <authorList>
            <person name="van Passel M.W."/>
            <person name="Kant R."/>
            <person name="Palva A."/>
            <person name="Copeland A."/>
            <person name="Lucas S."/>
            <person name="Lapidus A."/>
            <person name="Glavina del Rio T."/>
            <person name="Pitluck S."/>
            <person name="Goltsman E."/>
            <person name="Clum A."/>
            <person name="Sun H."/>
            <person name="Schmutz J."/>
            <person name="Larimer F.W."/>
            <person name="Land M.L."/>
            <person name="Hauser L."/>
            <person name="Kyrpides N."/>
            <person name="Mikhailova N."/>
            <person name="Richardson P.P."/>
            <person name="Janssen P.H."/>
            <person name="de Vos W.M."/>
            <person name="Smidt H."/>
        </authorList>
    </citation>
    <scope>NUCLEOTIDE SEQUENCE [LARGE SCALE GENOMIC DNA]</scope>
    <source>
        <strain evidence="5">DSM 11246 / JCM 15787 / PB90-1</strain>
    </source>
</reference>
<keyword evidence="1" id="KW-0732">Signal</keyword>
<dbReference type="Pfam" id="PF13517">
    <property type="entry name" value="FG-GAP_3"/>
    <property type="match status" value="3"/>
</dbReference>
<evidence type="ECO:0000313" key="5">
    <source>
        <dbReference type="Proteomes" id="UP000007013"/>
    </source>
</evidence>
<accession>B1ZY86</accession>
<dbReference type="InterPro" id="IPR013517">
    <property type="entry name" value="FG-GAP"/>
</dbReference>
<feature type="region of interest" description="Disordered" evidence="2">
    <location>
        <begin position="571"/>
        <end position="596"/>
    </location>
</feature>
<protein>
    <submittedName>
        <fullName evidence="4">ASPIC/UnbV domain protein</fullName>
    </submittedName>
</protein>
<dbReference type="InterPro" id="IPR028994">
    <property type="entry name" value="Integrin_alpha_N"/>
</dbReference>
<organism evidence="4 5">
    <name type="scientific">Opitutus terrae (strain DSM 11246 / JCM 15787 / PB90-1)</name>
    <dbReference type="NCBI Taxonomy" id="452637"/>
    <lineage>
        <taxon>Bacteria</taxon>
        <taxon>Pseudomonadati</taxon>
        <taxon>Verrucomicrobiota</taxon>
        <taxon>Opitutia</taxon>
        <taxon>Opitutales</taxon>
        <taxon>Opitutaceae</taxon>
        <taxon>Opitutus</taxon>
    </lineage>
</organism>
<dbReference type="Pfam" id="PF07593">
    <property type="entry name" value="UnbV_ASPIC"/>
    <property type="match status" value="1"/>
</dbReference>
<dbReference type="EMBL" id="CP001032">
    <property type="protein sequence ID" value="ACB76232.1"/>
    <property type="molecule type" value="Genomic_DNA"/>
</dbReference>
<feature type="compositionally biased region" description="Basic and acidic residues" evidence="2">
    <location>
        <begin position="571"/>
        <end position="583"/>
    </location>
</feature>
<dbReference type="PANTHER" id="PTHR16026:SF0">
    <property type="entry name" value="CARTILAGE ACIDIC PROTEIN 1"/>
    <property type="match status" value="1"/>
</dbReference>
<feature type="domain" description="ASPIC/UnbV" evidence="3">
    <location>
        <begin position="500"/>
        <end position="567"/>
    </location>
</feature>
<dbReference type="SUPFAM" id="SSF69318">
    <property type="entry name" value="Integrin alpha N-terminal domain"/>
    <property type="match status" value="1"/>
</dbReference>
<proteinExistence type="predicted"/>
<gene>
    <name evidence="4" type="ordered locus">Oter_2951</name>
</gene>
<evidence type="ECO:0000256" key="2">
    <source>
        <dbReference type="SAM" id="MobiDB-lite"/>
    </source>
</evidence>
<dbReference type="KEGG" id="ote:Oter_2951"/>
<dbReference type="InterPro" id="IPR027039">
    <property type="entry name" value="Crtac1"/>
</dbReference>
<name>B1ZY86_OPITP</name>
<evidence type="ECO:0000313" key="4">
    <source>
        <dbReference type="EMBL" id="ACB76232.1"/>
    </source>
</evidence>
<dbReference type="Gene3D" id="2.130.10.130">
    <property type="entry name" value="Integrin alpha, N-terminal"/>
    <property type="match status" value="2"/>
</dbReference>